<evidence type="ECO:0000313" key="4">
    <source>
        <dbReference type="Proteomes" id="UP001595616"/>
    </source>
</evidence>
<protein>
    <submittedName>
        <fullName evidence="3">LiaF domain-containing protein</fullName>
    </submittedName>
</protein>
<keyword evidence="1" id="KW-0472">Membrane</keyword>
<feature type="transmembrane region" description="Helical" evidence="1">
    <location>
        <begin position="7"/>
        <end position="28"/>
    </location>
</feature>
<feature type="domain" description="Cell wall-active antibiotics response LiaF-like C-terminal" evidence="2">
    <location>
        <begin position="70"/>
        <end position="128"/>
    </location>
</feature>
<keyword evidence="1" id="KW-0812">Transmembrane</keyword>
<gene>
    <name evidence="3" type="ORF">ACFOOI_10115</name>
</gene>
<dbReference type="EMBL" id="JBHRYQ010000001">
    <property type="protein sequence ID" value="MFC3811009.1"/>
    <property type="molecule type" value="Genomic_DNA"/>
</dbReference>
<accession>A0ABV7YWR8</accession>
<organism evidence="3 4">
    <name type="scientific">Lacihabitans lacunae</name>
    <dbReference type="NCBI Taxonomy" id="1028214"/>
    <lineage>
        <taxon>Bacteria</taxon>
        <taxon>Pseudomonadati</taxon>
        <taxon>Bacteroidota</taxon>
        <taxon>Cytophagia</taxon>
        <taxon>Cytophagales</taxon>
        <taxon>Leadbetterellaceae</taxon>
        <taxon>Lacihabitans</taxon>
    </lineage>
</organism>
<comment type="caution">
    <text evidence="3">The sequence shown here is derived from an EMBL/GenBank/DDBJ whole genome shotgun (WGS) entry which is preliminary data.</text>
</comment>
<dbReference type="Proteomes" id="UP001595616">
    <property type="component" value="Unassembled WGS sequence"/>
</dbReference>
<dbReference type="PANTHER" id="PTHR40763">
    <property type="entry name" value="MEMBRANE PROTEIN-RELATED"/>
    <property type="match status" value="1"/>
</dbReference>
<evidence type="ECO:0000256" key="1">
    <source>
        <dbReference type="SAM" id="Phobius"/>
    </source>
</evidence>
<dbReference type="PANTHER" id="PTHR40763:SF5">
    <property type="entry name" value="MEMBRANE PROTEIN"/>
    <property type="match status" value="1"/>
</dbReference>
<dbReference type="Pfam" id="PF09922">
    <property type="entry name" value="LiaF-like_C"/>
    <property type="match status" value="1"/>
</dbReference>
<dbReference type="RefSeq" id="WP_379837628.1">
    <property type="nucleotide sequence ID" value="NZ_JBHRYQ010000001.1"/>
</dbReference>
<sequence>MGNSRQILKYFVIIMVVFGVLGVIGSFADEKNEEEEHIQIESDGKGSRVGIDNFMGGSKKSISGDFGGGEINNMMGSVQLDLSNATLASDQVLDVSLMMGGVKVIVPKDMRIDVGASAFLGGVEDKSEEGNPAEGPVLHIYGSIFMGGLNIERN</sequence>
<reference evidence="4" key="1">
    <citation type="journal article" date="2019" name="Int. J. Syst. Evol. Microbiol.">
        <title>The Global Catalogue of Microorganisms (GCM) 10K type strain sequencing project: providing services to taxonomists for standard genome sequencing and annotation.</title>
        <authorList>
            <consortium name="The Broad Institute Genomics Platform"/>
            <consortium name="The Broad Institute Genome Sequencing Center for Infectious Disease"/>
            <person name="Wu L."/>
            <person name="Ma J."/>
        </authorList>
    </citation>
    <scope>NUCLEOTIDE SEQUENCE [LARGE SCALE GENOMIC DNA]</scope>
    <source>
        <strain evidence="4">CECT 7956</strain>
    </source>
</reference>
<evidence type="ECO:0000259" key="2">
    <source>
        <dbReference type="Pfam" id="PF09922"/>
    </source>
</evidence>
<keyword evidence="4" id="KW-1185">Reference proteome</keyword>
<evidence type="ECO:0000313" key="3">
    <source>
        <dbReference type="EMBL" id="MFC3811009.1"/>
    </source>
</evidence>
<dbReference type="InterPro" id="IPR024425">
    <property type="entry name" value="LiaF-like_C"/>
</dbReference>
<name>A0ABV7YWR8_9BACT</name>
<keyword evidence="1" id="KW-1133">Transmembrane helix</keyword>
<proteinExistence type="predicted"/>